<evidence type="ECO:0000256" key="1">
    <source>
        <dbReference type="ARBA" id="ARBA00005662"/>
    </source>
</evidence>
<reference evidence="5 6" key="1">
    <citation type="submission" date="2017-11" db="EMBL/GenBank/DDBJ databases">
        <title>Genomic Encyclopedia of Archaeal and Bacterial Type Strains, Phase II (KMG-II): From Individual Species to Whole Genera.</title>
        <authorList>
            <person name="Goeker M."/>
        </authorList>
    </citation>
    <scope>NUCLEOTIDE SEQUENCE [LARGE SCALE GENOMIC DNA]</scope>
    <source>
        <strain evidence="5 6">DSM 27763</strain>
    </source>
</reference>
<dbReference type="InterPro" id="IPR052169">
    <property type="entry name" value="CW_Biosynth-Accessory"/>
</dbReference>
<gene>
    <name evidence="5" type="ORF">CLV56_0403</name>
</gene>
<feature type="compositionally biased region" description="Basic and acidic residues" evidence="2">
    <location>
        <begin position="47"/>
        <end position="56"/>
    </location>
</feature>
<dbReference type="RefSeq" id="WP_039343781.1">
    <property type="nucleotide sequence ID" value="NZ_PGEZ01000001.1"/>
</dbReference>
<dbReference type="PROSITE" id="PS51257">
    <property type="entry name" value="PROKAR_LIPOPROTEIN"/>
    <property type="match status" value="1"/>
</dbReference>
<evidence type="ECO:0000313" key="5">
    <source>
        <dbReference type="EMBL" id="PJJ56199.1"/>
    </source>
</evidence>
<comment type="similarity">
    <text evidence="1">Belongs to the CapA family.</text>
</comment>
<dbReference type="Pfam" id="PF09587">
    <property type="entry name" value="PGA_cap"/>
    <property type="match status" value="1"/>
</dbReference>
<evidence type="ECO:0000313" key="6">
    <source>
        <dbReference type="Proteomes" id="UP000230842"/>
    </source>
</evidence>
<dbReference type="PANTHER" id="PTHR33393">
    <property type="entry name" value="POLYGLUTAMINE SYNTHESIS ACCESSORY PROTEIN RV0574C-RELATED"/>
    <property type="match status" value="1"/>
</dbReference>
<keyword evidence="6" id="KW-1185">Reference proteome</keyword>
<feature type="region of interest" description="Disordered" evidence="2">
    <location>
        <begin position="320"/>
        <end position="340"/>
    </location>
</feature>
<keyword evidence="3" id="KW-0732">Signal</keyword>
<dbReference type="SMART" id="SM00854">
    <property type="entry name" value="PGA_cap"/>
    <property type="match status" value="1"/>
</dbReference>
<feature type="region of interest" description="Disordered" evidence="2">
    <location>
        <begin position="25"/>
        <end position="56"/>
    </location>
</feature>
<comment type="caution">
    <text evidence="5">The sequence shown here is derived from an EMBL/GenBank/DDBJ whole genome shotgun (WGS) entry which is preliminary data.</text>
</comment>
<organism evidence="5 6">
    <name type="scientific">Mumia flava</name>
    <dbReference type="NCBI Taxonomy" id="1348852"/>
    <lineage>
        <taxon>Bacteria</taxon>
        <taxon>Bacillati</taxon>
        <taxon>Actinomycetota</taxon>
        <taxon>Actinomycetes</taxon>
        <taxon>Propionibacteriales</taxon>
        <taxon>Nocardioidaceae</taxon>
        <taxon>Mumia</taxon>
    </lineage>
</organism>
<dbReference type="Proteomes" id="UP000230842">
    <property type="component" value="Unassembled WGS sequence"/>
</dbReference>
<proteinExistence type="inferred from homology"/>
<accession>A0A2M9BE22</accession>
<dbReference type="InterPro" id="IPR019079">
    <property type="entry name" value="Capsule_synth_CapA"/>
</dbReference>
<dbReference type="InterPro" id="IPR029052">
    <property type="entry name" value="Metallo-depent_PP-like"/>
</dbReference>
<feature type="signal peptide" evidence="3">
    <location>
        <begin position="1"/>
        <end position="21"/>
    </location>
</feature>
<dbReference type="AlphaFoldDB" id="A0A2M9BE22"/>
<evidence type="ECO:0000256" key="3">
    <source>
        <dbReference type="SAM" id="SignalP"/>
    </source>
</evidence>
<dbReference type="PANTHER" id="PTHR33393:SF13">
    <property type="entry name" value="PGA BIOSYNTHESIS PROTEIN CAPA"/>
    <property type="match status" value="1"/>
</dbReference>
<dbReference type="EMBL" id="PGEZ01000001">
    <property type="protein sequence ID" value="PJJ56199.1"/>
    <property type="molecule type" value="Genomic_DNA"/>
</dbReference>
<protein>
    <submittedName>
        <fullName evidence="5">Poly-gamma-glutamate synthesis protein (Capsule biosynthesis protein)</fullName>
    </submittedName>
</protein>
<dbReference type="SUPFAM" id="SSF56300">
    <property type="entry name" value="Metallo-dependent phosphatases"/>
    <property type="match status" value="1"/>
</dbReference>
<sequence>MRPPARTASVAAAVVVVVGLAACSGTEGSGATSPTESASPSVSPSVEAERSEDRDPDLTVLVTHHRRAPLDVSEARARRLLDQGAASWSALGAADRPLRIVTTLDDLPSSAARRVPDSRTALAAVHRSRRTLGIVRASEVDETVRVVSVGGVDPLRSPARYPLRAGEAAPTPDVVTMTFTGDVMLGRRVGDYLDTVGDPAAVLRPLAPRLRSADIAVTNLESTLSQAGSPTQGGDSFGADPSVRRGLRLAGLDVIGLANNHLGDYGDTAMLRTFERLRARGLPYVGAGADRAEARRPLVVERSGTRVAFVAFDAIGETPAATADGPGANRLSMPPRTGPLDRDRLRRLAAQVRTLSGRVDTVVVLAHWGTQYTNVPEPVQSRVARRLADAGADLVVGGHPHWLQGWENAGGTLVVHSLGNTVFDMDFQQRTQEGALLEVVLWDGELKAADLVPYVIGSDDFTPRVVRGSRARTVLETAWETSTGPYGR</sequence>
<dbReference type="Gene3D" id="3.60.21.10">
    <property type="match status" value="1"/>
</dbReference>
<evidence type="ECO:0000256" key="2">
    <source>
        <dbReference type="SAM" id="MobiDB-lite"/>
    </source>
</evidence>
<dbReference type="OrthoDB" id="9810718at2"/>
<dbReference type="CDD" id="cd07381">
    <property type="entry name" value="MPP_CapA"/>
    <property type="match status" value="1"/>
</dbReference>
<feature type="domain" description="Capsule synthesis protein CapA" evidence="4">
    <location>
        <begin position="176"/>
        <end position="425"/>
    </location>
</feature>
<feature type="compositionally biased region" description="Low complexity" evidence="2">
    <location>
        <begin position="29"/>
        <end position="46"/>
    </location>
</feature>
<name>A0A2M9BE22_9ACTN</name>
<feature type="chain" id="PRO_5038508393" evidence="3">
    <location>
        <begin position="22"/>
        <end position="488"/>
    </location>
</feature>
<evidence type="ECO:0000259" key="4">
    <source>
        <dbReference type="SMART" id="SM00854"/>
    </source>
</evidence>